<keyword evidence="3" id="KW-0732">Signal</keyword>
<organism evidence="4 5">
    <name type="scientific">Devosia elaeis</name>
    <dbReference type="NCBI Taxonomy" id="1770058"/>
    <lineage>
        <taxon>Bacteria</taxon>
        <taxon>Pseudomonadati</taxon>
        <taxon>Pseudomonadota</taxon>
        <taxon>Alphaproteobacteria</taxon>
        <taxon>Hyphomicrobiales</taxon>
        <taxon>Devosiaceae</taxon>
        <taxon>Devosia</taxon>
    </lineage>
</organism>
<dbReference type="Proteomes" id="UP000078389">
    <property type="component" value="Unassembled WGS sequence"/>
</dbReference>
<dbReference type="InterPro" id="IPR006311">
    <property type="entry name" value="TAT_signal"/>
</dbReference>
<dbReference type="InterPro" id="IPR036291">
    <property type="entry name" value="NAD(P)-bd_dom_sf"/>
</dbReference>
<dbReference type="RefSeq" id="WP_067457396.1">
    <property type="nucleotide sequence ID" value="NZ_LVVY01000094.1"/>
</dbReference>
<dbReference type="PRINTS" id="PR00081">
    <property type="entry name" value="GDHRDH"/>
</dbReference>
<evidence type="ECO:0000256" key="1">
    <source>
        <dbReference type="ARBA" id="ARBA00006484"/>
    </source>
</evidence>
<feature type="chain" id="PRO_5008088209" evidence="3">
    <location>
        <begin position="32"/>
        <end position="308"/>
    </location>
</feature>
<evidence type="ECO:0000313" key="4">
    <source>
        <dbReference type="EMBL" id="OAM76411.1"/>
    </source>
</evidence>
<dbReference type="SUPFAM" id="SSF51735">
    <property type="entry name" value="NAD(P)-binding Rossmann-fold domains"/>
    <property type="match status" value="1"/>
</dbReference>
<evidence type="ECO:0000256" key="3">
    <source>
        <dbReference type="SAM" id="SignalP"/>
    </source>
</evidence>
<dbReference type="InterPro" id="IPR002347">
    <property type="entry name" value="SDR_fam"/>
</dbReference>
<sequence length="308" mass="31835">MSDQPNMSRRLLLGSAIAGAGLLGAAGGALAVGTGSTDPQTIAIPGERRRFVGKSVTITGATSGIGRAAAIAFAAEGAHVAFCGRRTRLGAEVEAAIREAGGEASYIEADVREPDSVAAFVTAAAERYGPPRIAFNNAGISFSRRLHETGIAEWDDTITTNVRGIFLAMRAQVPLMQANGGGVILVTSSANAAGARPGLAAYNTSKRSVLGLVQTAALEYAEDNIRVNAICPGATDTPMIRTQSNMNDVPDAVWQTGLRVWGRQNVHALKRVASAEEMALAALSLCSDDMNYLTGSAVFVDGGMTAAL</sequence>
<feature type="signal peptide" evidence="3">
    <location>
        <begin position="1"/>
        <end position="31"/>
    </location>
</feature>
<dbReference type="EMBL" id="LVVY01000094">
    <property type="protein sequence ID" value="OAM76411.1"/>
    <property type="molecule type" value="Genomic_DNA"/>
</dbReference>
<gene>
    <name evidence="4" type="ORF">A3840_12945</name>
</gene>
<reference evidence="4 5" key="1">
    <citation type="submission" date="2016-03" db="EMBL/GenBank/DDBJ databases">
        <title>Genome sequencing of Devosia sp. S37.</title>
        <authorList>
            <person name="Mohd Nor M."/>
        </authorList>
    </citation>
    <scope>NUCLEOTIDE SEQUENCE [LARGE SCALE GENOMIC DNA]</scope>
    <source>
        <strain evidence="4 5">S37</strain>
    </source>
</reference>
<name>A0A178HU72_9HYPH</name>
<dbReference type="InterPro" id="IPR020904">
    <property type="entry name" value="Sc_DH/Rdtase_CS"/>
</dbReference>
<dbReference type="PROSITE" id="PS00061">
    <property type="entry name" value="ADH_SHORT"/>
    <property type="match status" value="1"/>
</dbReference>
<keyword evidence="5" id="KW-1185">Reference proteome</keyword>
<accession>A0A178HU72</accession>
<evidence type="ECO:0000313" key="5">
    <source>
        <dbReference type="Proteomes" id="UP000078389"/>
    </source>
</evidence>
<dbReference type="Gene3D" id="3.40.50.720">
    <property type="entry name" value="NAD(P)-binding Rossmann-like Domain"/>
    <property type="match status" value="1"/>
</dbReference>
<comment type="similarity">
    <text evidence="1">Belongs to the short-chain dehydrogenases/reductases (SDR) family.</text>
</comment>
<dbReference type="AlphaFoldDB" id="A0A178HU72"/>
<dbReference type="CDD" id="cd05233">
    <property type="entry name" value="SDR_c"/>
    <property type="match status" value="1"/>
</dbReference>
<dbReference type="PANTHER" id="PTHR43669:SF3">
    <property type="entry name" value="ALCOHOL DEHYDROGENASE, PUTATIVE (AFU_ORTHOLOGUE AFUA_3G03445)-RELATED"/>
    <property type="match status" value="1"/>
</dbReference>
<evidence type="ECO:0000256" key="2">
    <source>
        <dbReference type="ARBA" id="ARBA00023002"/>
    </source>
</evidence>
<comment type="caution">
    <text evidence="4">The sequence shown here is derived from an EMBL/GenBank/DDBJ whole genome shotgun (WGS) entry which is preliminary data.</text>
</comment>
<dbReference type="FunFam" id="3.40.50.720:FF:000084">
    <property type="entry name" value="Short-chain dehydrogenase reductase"/>
    <property type="match status" value="1"/>
</dbReference>
<dbReference type="Pfam" id="PF13561">
    <property type="entry name" value="adh_short_C2"/>
    <property type="match status" value="1"/>
</dbReference>
<dbReference type="PANTHER" id="PTHR43669">
    <property type="entry name" value="5-KETO-D-GLUCONATE 5-REDUCTASE"/>
    <property type="match status" value="1"/>
</dbReference>
<proteinExistence type="inferred from homology"/>
<protein>
    <submittedName>
        <fullName evidence="4">Oxidoreductase</fullName>
    </submittedName>
</protein>
<keyword evidence="2" id="KW-0560">Oxidoreductase</keyword>
<dbReference type="PROSITE" id="PS51318">
    <property type="entry name" value="TAT"/>
    <property type="match status" value="1"/>
</dbReference>
<dbReference type="STRING" id="1770058.A3840_12945"/>
<dbReference type="GO" id="GO:0016491">
    <property type="term" value="F:oxidoreductase activity"/>
    <property type="evidence" value="ECO:0007669"/>
    <property type="project" value="UniProtKB-KW"/>
</dbReference>